<gene>
    <name evidence="2" type="ORF">H5410_002956</name>
</gene>
<protein>
    <submittedName>
        <fullName evidence="2">Uncharacterized protein</fullName>
    </submittedName>
</protein>
<feature type="non-terminal residue" evidence="2">
    <location>
        <position position="1"/>
    </location>
</feature>
<reference evidence="2 3" key="1">
    <citation type="submission" date="2020-09" db="EMBL/GenBank/DDBJ databases">
        <title>De no assembly of potato wild relative species, Solanum commersonii.</title>
        <authorList>
            <person name="Cho K."/>
        </authorList>
    </citation>
    <scope>NUCLEOTIDE SEQUENCE [LARGE SCALE GENOMIC DNA]</scope>
    <source>
        <strain evidence="2">LZ3.2</strain>
        <tissue evidence="2">Leaf</tissue>
    </source>
</reference>
<proteinExistence type="predicted"/>
<evidence type="ECO:0000313" key="2">
    <source>
        <dbReference type="EMBL" id="KAG5631239.1"/>
    </source>
</evidence>
<dbReference type="EMBL" id="JACXVP010000001">
    <property type="protein sequence ID" value="KAG5631239.1"/>
    <property type="molecule type" value="Genomic_DNA"/>
</dbReference>
<keyword evidence="1" id="KW-0812">Transmembrane</keyword>
<sequence>VTYPFLEIVENKQHLCAKVLTLKVHVLVIDAFPLIRKLVDTFHNLRDLSLIKMLLFPSLLYVIRILAVGVFLLLHLVRFKILLPIPRRL</sequence>
<comment type="caution">
    <text evidence="2">The sequence shown here is derived from an EMBL/GenBank/DDBJ whole genome shotgun (WGS) entry which is preliminary data.</text>
</comment>
<dbReference type="Proteomes" id="UP000824120">
    <property type="component" value="Chromosome 1"/>
</dbReference>
<evidence type="ECO:0000313" key="3">
    <source>
        <dbReference type="Proteomes" id="UP000824120"/>
    </source>
</evidence>
<accession>A0A9J6B4C3</accession>
<evidence type="ECO:0000256" key="1">
    <source>
        <dbReference type="SAM" id="Phobius"/>
    </source>
</evidence>
<keyword evidence="3" id="KW-1185">Reference proteome</keyword>
<keyword evidence="1" id="KW-0472">Membrane</keyword>
<dbReference type="AlphaFoldDB" id="A0A9J6B4C3"/>
<keyword evidence="1" id="KW-1133">Transmembrane helix</keyword>
<name>A0A9J6B4C3_SOLCO</name>
<organism evidence="2 3">
    <name type="scientific">Solanum commersonii</name>
    <name type="common">Commerson's wild potato</name>
    <name type="synonym">Commerson's nightshade</name>
    <dbReference type="NCBI Taxonomy" id="4109"/>
    <lineage>
        <taxon>Eukaryota</taxon>
        <taxon>Viridiplantae</taxon>
        <taxon>Streptophyta</taxon>
        <taxon>Embryophyta</taxon>
        <taxon>Tracheophyta</taxon>
        <taxon>Spermatophyta</taxon>
        <taxon>Magnoliopsida</taxon>
        <taxon>eudicotyledons</taxon>
        <taxon>Gunneridae</taxon>
        <taxon>Pentapetalae</taxon>
        <taxon>asterids</taxon>
        <taxon>lamiids</taxon>
        <taxon>Solanales</taxon>
        <taxon>Solanaceae</taxon>
        <taxon>Solanoideae</taxon>
        <taxon>Solaneae</taxon>
        <taxon>Solanum</taxon>
    </lineage>
</organism>
<feature type="transmembrane region" description="Helical" evidence="1">
    <location>
        <begin position="54"/>
        <end position="77"/>
    </location>
</feature>